<reference evidence="1" key="1">
    <citation type="submission" date="2023-05" db="EMBL/GenBank/DDBJ databases">
        <authorList>
            <person name="Zhang X."/>
        </authorList>
    </citation>
    <scope>NUCLEOTIDE SEQUENCE</scope>
    <source>
        <strain evidence="1">BD1B2-1</strain>
    </source>
</reference>
<keyword evidence="2" id="KW-1185">Reference proteome</keyword>
<sequence>MDQYKKLHPGVLSMHYDIMDTIYKDVPLPSIQDSFIKDYVEKINSGVLKKLEELGLPLTEETFNRISEVRNPIAPGAKFWFLDYGKPTTVPLFSIIVKSGDHPIDIF</sequence>
<dbReference type="RefSeq" id="WP_314509984.1">
    <property type="nucleotide sequence ID" value="NZ_JASJOU010000002.1"/>
</dbReference>
<organism evidence="1 2">
    <name type="scientific">Xanthocytophaga agilis</name>
    <dbReference type="NCBI Taxonomy" id="3048010"/>
    <lineage>
        <taxon>Bacteria</taxon>
        <taxon>Pseudomonadati</taxon>
        <taxon>Bacteroidota</taxon>
        <taxon>Cytophagia</taxon>
        <taxon>Cytophagales</taxon>
        <taxon>Rhodocytophagaceae</taxon>
        <taxon>Xanthocytophaga</taxon>
    </lineage>
</organism>
<evidence type="ECO:0000313" key="1">
    <source>
        <dbReference type="EMBL" id="MDJ1500454.1"/>
    </source>
</evidence>
<evidence type="ECO:0000313" key="2">
    <source>
        <dbReference type="Proteomes" id="UP001232063"/>
    </source>
</evidence>
<dbReference type="EMBL" id="JASJOU010000002">
    <property type="protein sequence ID" value="MDJ1500454.1"/>
    <property type="molecule type" value="Genomic_DNA"/>
</dbReference>
<gene>
    <name evidence="1" type="ORF">QNI22_07355</name>
</gene>
<comment type="caution">
    <text evidence="1">The sequence shown here is derived from an EMBL/GenBank/DDBJ whole genome shotgun (WGS) entry which is preliminary data.</text>
</comment>
<proteinExistence type="predicted"/>
<name>A0AAE3R334_9BACT</name>
<protein>
    <submittedName>
        <fullName evidence="1">Uncharacterized protein</fullName>
    </submittedName>
</protein>
<dbReference type="Proteomes" id="UP001232063">
    <property type="component" value="Unassembled WGS sequence"/>
</dbReference>
<dbReference type="AlphaFoldDB" id="A0AAE3R334"/>
<accession>A0AAE3R334</accession>